<dbReference type="RefSeq" id="WP_019687705.1">
    <property type="nucleotide sequence ID" value="NZ_CP036496.1"/>
</dbReference>
<organism evidence="1 2">
    <name type="scientific">Paenibacillus polymyxa</name>
    <name type="common">Bacillus polymyxa</name>
    <dbReference type="NCBI Taxonomy" id="1406"/>
    <lineage>
        <taxon>Bacteria</taxon>
        <taxon>Bacillati</taxon>
        <taxon>Bacillota</taxon>
        <taxon>Bacilli</taxon>
        <taxon>Bacillales</taxon>
        <taxon>Paenibacillaceae</taxon>
        <taxon>Paenibacillus</taxon>
    </lineage>
</organism>
<dbReference type="Proteomes" id="UP000254400">
    <property type="component" value="Unassembled WGS sequence"/>
</dbReference>
<dbReference type="AlphaFoldDB" id="A0A378Y177"/>
<evidence type="ECO:0000313" key="2">
    <source>
        <dbReference type="Proteomes" id="UP000254400"/>
    </source>
</evidence>
<gene>
    <name evidence="1" type="ORF">NCTC10343_03182</name>
</gene>
<dbReference type="EMBL" id="UGSC01000001">
    <property type="protein sequence ID" value="SUA70311.1"/>
    <property type="molecule type" value="Genomic_DNA"/>
</dbReference>
<sequence length="58" mass="7013">MRVFVVLEDAEEAYVFSVNRVLVDIFQSEEAAKAFCDDHNRDKPYLEYYYEEREVRKS</sequence>
<accession>A0A378Y177</accession>
<evidence type="ECO:0000313" key="1">
    <source>
        <dbReference type="EMBL" id="SUA70311.1"/>
    </source>
</evidence>
<proteinExistence type="predicted"/>
<reference evidence="1 2" key="1">
    <citation type="submission" date="2018-06" db="EMBL/GenBank/DDBJ databases">
        <authorList>
            <consortium name="Pathogen Informatics"/>
            <person name="Doyle S."/>
        </authorList>
    </citation>
    <scope>NUCLEOTIDE SEQUENCE [LARGE SCALE GENOMIC DNA]</scope>
    <source>
        <strain evidence="1 2">NCTC10343</strain>
    </source>
</reference>
<protein>
    <submittedName>
        <fullName evidence="1">Uncharacterized protein</fullName>
    </submittedName>
</protein>
<name>A0A378Y177_PAEPO</name>
<dbReference type="GeneID" id="93346536"/>